<keyword evidence="4" id="KW-1185">Reference proteome</keyword>
<evidence type="ECO:0000313" key="3">
    <source>
        <dbReference type="EMBL" id="MCM2390236.1"/>
    </source>
</evidence>
<proteinExistence type="predicted"/>
<feature type="region of interest" description="Disordered" evidence="1">
    <location>
        <begin position="310"/>
        <end position="331"/>
    </location>
</feature>
<name>A0ABT0USM3_9ACTN</name>
<accession>A0ABT0USM3</accession>
<sequence length="331" mass="35475">MKRRILLRGALAAGLAGPGLAALSHTRHEIDAALSADHSIIDVGFWESTAERHSYGYAGQTPLDVLSSLLDDFAELRRSLFRPQTVRNRTALCHATGQMAGMAAIVLHDLGQHREAHRWFDTAGRAAEQSGDRLLNAWVVGREAMVPLNYGAPQAAARLADKARHLAGGAPSAAAVLASAVASRAYAAGGDRDRALQAVARTEALAERLTPQQHADTWFGYPMQKHFVHMSQALTVLGETDRAYQAQTRARELSRSPSLMTRALIAIDQASCRAQDGEPVEAAQIAAQAYGRLPTAYRTGLTRTRAKALHRSLPPGTPGADELADALTKTG</sequence>
<gene>
    <name evidence="3" type="ORF">NBG84_18395</name>
</gene>
<organism evidence="3 4">
    <name type="scientific">Streptomyces albipurpureus</name>
    <dbReference type="NCBI Taxonomy" id="2897419"/>
    <lineage>
        <taxon>Bacteria</taxon>
        <taxon>Bacillati</taxon>
        <taxon>Actinomycetota</taxon>
        <taxon>Actinomycetes</taxon>
        <taxon>Kitasatosporales</taxon>
        <taxon>Streptomycetaceae</taxon>
        <taxon>Streptomyces</taxon>
    </lineage>
</organism>
<keyword evidence="2" id="KW-0732">Signal</keyword>
<evidence type="ECO:0000256" key="2">
    <source>
        <dbReference type="SAM" id="SignalP"/>
    </source>
</evidence>
<evidence type="ECO:0000313" key="4">
    <source>
        <dbReference type="Proteomes" id="UP001431429"/>
    </source>
</evidence>
<evidence type="ECO:0008006" key="5">
    <source>
        <dbReference type="Google" id="ProtNLM"/>
    </source>
</evidence>
<dbReference type="RefSeq" id="WP_250920563.1">
    <property type="nucleotide sequence ID" value="NZ_JAMQAW010000023.1"/>
</dbReference>
<reference evidence="3" key="1">
    <citation type="submission" date="2022-06" db="EMBL/GenBank/DDBJ databases">
        <title>Genome public.</title>
        <authorList>
            <person name="Sun Q."/>
        </authorList>
    </citation>
    <scope>NUCLEOTIDE SEQUENCE</scope>
    <source>
        <strain evidence="3">CWNU-1</strain>
    </source>
</reference>
<feature type="signal peptide" evidence="2">
    <location>
        <begin position="1"/>
        <end position="21"/>
    </location>
</feature>
<dbReference type="Proteomes" id="UP001431429">
    <property type="component" value="Unassembled WGS sequence"/>
</dbReference>
<evidence type="ECO:0000256" key="1">
    <source>
        <dbReference type="SAM" id="MobiDB-lite"/>
    </source>
</evidence>
<dbReference type="EMBL" id="JAMQAW010000023">
    <property type="protein sequence ID" value="MCM2390236.1"/>
    <property type="molecule type" value="Genomic_DNA"/>
</dbReference>
<feature type="chain" id="PRO_5047135624" description="Transcriptional regulator" evidence="2">
    <location>
        <begin position="22"/>
        <end position="331"/>
    </location>
</feature>
<comment type="caution">
    <text evidence="3">The sequence shown here is derived from an EMBL/GenBank/DDBJ whole genome shotgun (WGS) entry which is preliminary data.</text>
</comment>
<protein>
    <recommendedName>
        <fullName evidence="5">Transcriptional regulator</fullName>
    </recommendedName>
</protein>